<sequence>MEEYFFKMTKNLFELQRQIDKRMLHLSHGKKATPLFNEDSEEDGGEMKIGENEKLKNNGWHQISHIMEDMGKDQAKYLKTGINENIFEECKWIELNEDEKYWLQRELQIQKQKVDQNENELKKIVNETKALTKEFLNVIEETETLLKKYAKIECKNMTTDLRNARLQILAAATKYEP</sequence>
<keyword evidence="1" id="KW-0175">Coiled coil</keyword>
<name>A0A914ZAW8_9BILA</name>
<keyword evidence="2" id="KW-1185">Reference proteome</keyword>
<feature type="coiled-coil region" evidence="1">
    <location>
        <begin position="107"/>
        <end position="134"/>
    </location>
</feature>
<dbReference type="Proteomes" id="UP000887577">
    <property type="component" value="Unplaced"/>
</dbReference>
<reference evidence="3" key="1">
    <citation type="submission" date="2022-11" db="UniProtKB">
        <authorList>
            <consortium name="WormBaseParasite"/>
        </authorList>
    </citation>
    <scope>IDENTIFICATION</scope>
</reference>
<evidence type="ECO:0000256" key="1">
    <source>
        <dbReference type="SAM" id="Coils"/>
    </source>
</evidence>
<dbReference type="AlphaFoldDB" id="A0A914ZAW8"/>
<accession>A0A914ZAW8</accession>
<dbReference type="WBParaSite" id="PSU_v2.g8907.t1">
    <property type="protein sequence ID" value="PSU_v2.g8907.t1"/>
    <property type="gene ID" value="PSU_v2.g8907"/>
</dbReference>
<protein>
    <submittedName>
        <fullName evidence="3">Uncharacterized protein</fullName>
    </submittedName>
</protein>
<organism evidence="2 3">
    <name type="scientific">Panagrolaimus superbus</name>
    <dbReference type="NCBI Taxonomy" id="310955"/>
    <lineage>
        <taxon>Eukaryota</taxon>
        <taxon>Metazoa</taxon>
        <taxon>Ecdysozoa</taxon>
        <taxon>Nematoda</taxon>
        <taxon>Chromadorea</taxon>
        <taxon>Rhabditida</taxon>
        <taxon>Tylenchina</taxon>
        <taxon>Panagrolaimomorpha</taxon>
        <taxon>Panagrolaimoidea</taxon>
        <taxon>Panagrolaimidae</taxon>
        <taxon>Panagrolaimus</taxon>
    </lineage>
</organism>
<evidence type="ECO:0000313" key="2">
    <source>
        <dbReference type="Proteomes" id="UP000887577"/>
    </source>
</evidence>
<evidence type="ECO:0000313" key="3">
    <source>
        <dbReference type="WBParaSite" id="PSU_v2.g8907.t1"/>
    </source>
</evidence>
<proteinExistence type="predicted"/>